<dbReference type="Pfam" id="PF03172">
    <property type="entry name" value="HSR"/>
    <property type="match status" value="1"/>
</dbReference>
<accession>A0AAD8YTE8</accession>
<name>A0AAD8YTE8_9TELE</name>
<feature type="domain" description="HSR" evidence="1">
    <location>
        <begin position="3"/>
        <end position="69"/>
    </location>
</feature>
<comment type="caution">
    <text evidence="2">The sequence shown here is derived from an EMBL/GenBank/DDBJ whole genome shotgun (WGS) entry which is preliminary data.</text>
</comment>
<gene>
    <name evidence="2" type="ORF">P4O66_018971</name>
</gene>
<dbReference type="GO" id="GO:0005634">
    <property type="term" value="C:nucleus"/>
    <property type="evidence" value="ECO:0007669"/>
    <property type="project" value="InterPro"/>
</dbReference>
<dbReference type="PANTHER" id="PTHR46386:SF1">
    <property type="entry name" value="NUCLEAR BODY PROTEIN SP140-LIKE PROTEIN"/>
    <property type="match status" value="1"/>
</dbReference>
<keyword evidence="3" id="KW-1185">Reference proteome</keyword>
<proteinExistence type="predicted"/>
<evidence type="ECO:0000259" key="1">
    <source>
        <dbReference type="Pfam" id="PF03172"/>
    </source>
</evidence>
<evidence type="ECO:0000313" key="2">
    <source>
        <dbReference type="EMBL" id="KAK1785606.1"/>
    </source>
</evidence>
<dbReference type="InterPro" id="IPR043563">
    <property type="entry name" value="Sp110/Sp140/Sp140L-like"/>
</dbReference>
<dbReference type="InterPro" id="IPR004865">
    <property type="entry name" value="HSR_dom"/>
</dbReference>
<feature type="non-terminal residue" evidence="2">
    <location>
        <position position="78"/>
    </location>
</feature>
<evidence type="ECO:0000313" key="3">
    <source>
        <dbReference type="Proteomes" id="UP001239994"/>
    </source>
</evidence>
<protein>
    <recommendedName>
        <fullName evidence="1">HSR domain-containing protein</fullName>
    </recommendedName>
</protein>
<reference evidence="2" key="1">
    <citation type="submission" date="2023-03" db="EMBL/GenBank/DDBJ databases">
        <title>Electrophorus voltai genome.</title>
        <authorList>
            <person name="Bian C."/>
        </authorList>
    </citation>
    <scope>NUCLEOTIDE SEQUENCE</scope>
    <source>
        <strain evidence="2">CB-2022</strain>
        <tissue evidence="2">Muscle</tissue>
    </source>
</reference>
<dbReference type="GO" id="GO:0000981">
    <property type="term" value="F:DNA-binding transcription factor activity, RNA polymerase II-specific"/>
    <property type="evidence" value="ECO:0007669"/>
    <property type="project" value="TreeGrafter"/>
</dbReference>
<dbReference type="Proteomes" id="UP001239994">
    <property type="component" value="Unassembled WGS sequence"/>
</dbReference>
<organism evidence="2 3">
    <name type="scientific">Electrophorus voltai</name>
    <dbReference type="NCBI Taxonomy" id="2609070"/>
    <lineage>
        <taxon>Eukaryota</taxon>
        <taxon>Metazoa</taxon>
        <taxon>Chordata</taxon>
        <taxon>Craniata</taxon>
        <taxon>Vertebrata</taxon>
        <taxon>Euteleostomi</taxon>
        <taxon>Actinopterygii</taxon>
        <taxon>Neopterygii</taxon>
        <taxon>Teleostei</taxon>
        <taxon>Ostariophysi</taxon>
        <taxon>Gymnotiformes</taxon>
        <taxon>Gymnotoidei</taxon>
        <taxon>Gymnotidae</taxon>
        <taxon>Electrophorus</taxon>
    </lineage>
</organism>
<sequence length="78" mass="9547">MCCIVQPNTFLNQLRDHDLVPEKLYKIRFKEKKKDGVYEVLDRLEKERSDKVKVFWRCVFHNHILQKYPVWTQKKPDG</sequence>
<dbReference type="EMBL" id="JAROKS010000026">
    <property type="protein sequence ID" value="KAK1785606.1"/>
    <property type="molecule type" value="Genomic_DNA"/>
</dbReference>
<dbReference type="PANTHER" id="PTHR46386">
    <property type="entry name" value="NUCLEAR BODY PROTEIN SP140"/>
    <property type="match status" value="1"/>
</dbReference>
<dbReference type="AlphaFoldDB" id="A0AAD8YTE8"/>